<proteinExistence type="predicted"/>
<dbReference type="Proteomes" id="UP000078454">
    <property type="component" value="Unassembled WGS sequence"/>
</dbReference>
<reference evidence="1 2" key="1">
    <citation type="submission" date="2016-05" db="EMBL/GenBank/DDBJ databases">
        <title>Paenibacillus sp. 1ZS3-15 nov., isolated from the rhizosphere soil.</title>
        <authorList>
            <person name="Zhang X.X."/>
            <person name="Zhang J."/>
        </authorList>
    </citation>
    <scope>NUCLEOTIDE SEQUENCE [LARGE SCALE GENOMIC DNA]</scope>
    <source>
        <strain evidence="1 2">1ZS3-15</strain>
    </source>
</reference>
<protein>
    <submittedName>
        <fullName evidence="1">Uncharacterized protein</fullName>
    </submittedName>
</protein>
<evidence type="ECO:0000313" key="2">
    <source>
        <dbReference type="Proteomes" id="UP000078454"/>
    </source>
</evidence>
<dbReference type="RefSeq" id="WP_068667197.1">
    <property type="nucleotide sequence ID" value="NZ_LYPB01000076.1"/>
</dbReference>
<organism evidence="1 2">
    <name type="scientific">Paenibacillus oryzisoli</name>
    <dbReference type="NCBI Taxonomy" id="1850517"/>
    <lineage>
        <taxon>Bacteria</taxon>
        <taxon>Bacillati</taxon>
        <taxon>Bacillota</taxon>
        <taxon>Bacilli</taxon>
        <taxon>Bacillales</taxon>
        <taxon>Paenibacillaceae</taxon>
        <taxon>Paenibacillus</taxon>
    </lineage>
</organism>
<evidence type="ECO:0000313" key="1">
    <source>
        <dbReference type="EMBL" id="OAS16288.1"/>
    </source>
</evidence>
<dbReference type="OrthoDB" id="2930633at2"/>
<dbReference type="AlphaFoldDB" id="A0A198A5M8"/>
<gene>
    <name evidence="1" type="ORF">A8708_19915</name>
</gene>
<accession>A0A198A5M8</accession>
<keyword evidence="2" id="KW-1185">Reference proteome</keyword>
<dbReference type="STRING" id="1850517.A8708_19915"/>
<name>A0A198A5M8_9BACL</name>
<sequence>MMKYGAEHEEHRFGLCFLEAESRGQWQDVYLGIQLEDGDVLPEGLLDPSILVICNGEGEIVQIVLHDEGCDSEFQFTYAEKEQIEKYVNQHVSAKKTTNEPL</sequence>
<dbReference type="EMBL" id="LYPB01000076">
    <property type="protein sequence ID" value="OAS16288.1"/>
    <property type="molecule type" value="Genomic_DNA"/>
</dbReference>
<comment type="caution">
    <text evidence="1">The sequence shown here is derived from an EMBL/GenBank/DDBJ whole genome shotgun (WGS) entry which is preliminary data.</text>
</comment>